<keyword evidence="2" id="KW-1185">Reference proteome</keyword>
<dbReference type="AlphaFoldDB" id="A0A1M5L7G8"/>
<accession>A0A1M5L7G8</accession>
<dbReference type="RefSeq" id="WP_073488548.1">
    <property type="nucleotide sequence ID" value="NZ_FQVN01000011.1"/>
</dbReference>
<organism evidence="1 2">
    <name type="scientific">Streptoalloteichus hindustanus</name>
    <dbReference type="NCBI Taxonomy" id="2017"/>
    <lineage>
        <taxon>Bacteria</taxon>
        <taxon>Bacillati</taxon>
        <taxon>Actinomycetota</taxon>
        <taxon>Actinomycetes</taxon>
        <taxon>Pseudonocardiales</taxon>
        <taxon>Pseudonocardiaceae</taxon>
        <taxon>Streptoalloteichus</taxon>
    </lineage>
</organism>
<dbReference type="InterPro" id="IPR038168">
    <property type="entry name" value="TF_DP_C_sf"/>
</dbReference>
<gene>
    <name evidence="1" type="ORF">SAMN05444320_11110</name>
</gene>
<dbReference type="STRING" id="2017.SAMN05444320_11110"/>
<dbReference type="OrthoDB" id="3699053at2"/>
<evidence type="ECO:0000313" key="2">
    <source>
        <dbReference type="Proteomes" id="UP000184501"/>
    </source>
</evidence>
<dbReference type="Proteomes" id="UP000184501">
    <property type="component" value="Unassembled WGS sequence"/>
</dbReference>
<sequence length="77" mass="8562">MRYRQSSVDIGAWVSVESGTEVRCNPCNDGESVIVSFNSSEFELVLDHDVLKKCVTTFTEALNKMAKAKETEETTQA</sequence>
<proteinExistence type="predicted"/>
<evidence type="ECO:0000313" key="1">
    <source>
        <dbReference type="EMBL" id="SHG60865.1"/>
    </source>
</evidence>
<reference evidence="1 2" key="1">
    <citation type="submission" date="2016-11" db="EMBL/GenBank/DDBJ databases">
        <authorList>
            <person name="Jaros S."/>
            <person name="Januszkiewicz K."/>
            <person name="Wedrychowicz H."/>
        </authorList>
    </citation>
    <scope>NUCLEOTIDE SEQUENCE [LARGE SCALE GENOMIC DNA]</scope>
    <source>
        <strain evidence="1 2">DSM 44523</strain>
    </source>
</reference>
<name>A0A1M5L7G8_STRHI</name>
<dbReference type="EMBL" id="FQVN01000011">
    <property type="protein sequence ID" value="SHG60865.1"/>
    <property type="molecule type" value="Genomic_DNA"/>
</dbReference>
<dbReference type="Gene3D" id="1.20.140.80">
    <property type="entry name" value="Transcription factor DP"/>
    <property type="match status" value="1"/>
</dbReference>
<protein>
    <submittedName>
        <fullName evidence="1">Uncharacterized protein</fullName>
    </submittedName>
</protein>